<keyword evidence="1" id="KW-0812">Transmembrane</keyword>
<keyword evidence="1" id="KW-0472">Membrane</keyword>
<protein>
    <submittedName>
        <fullName evidence="2">Uncharacterized protein</fullName>
    </submittedName>
</protein>
<organism evidence="2">
    <name type="scientific">marine sediment metagenome</name>
    <dbReference type="NCBI Taxonomy" id="412755"/>
    <lineage>
        <taxon>unclassified sequences</taxon>
        <taxon>metagenomes</taxon>
        <taxon>ecological metagenomes</taxon>
    </lineage>
</organism>
<name>X1P227_9ZZZZ</name>
<feature type="non-terminal residue" evidence="2">
    <location>
        <position position="236"/>
    </location>
</feature>
<proteinExistence type="predicted"/>
<evidence type="ECO:0000256" key="1">
    <source>
        <dbReference type="SAM" id="Phobius"/>
    </source>
</evidence>
<gene>
    <name evidence="2" type="ORF">S06H3_49051</name>
</gene>
<feature type="transmembrane region" description="Helical" evidence="1">
    <location>
        <begin position="188"/>
        <end position="209"/>
    </location>
</feature>
<accession>X1P227</accession>
<sequence>MRVQDNVTYEEAEEQLGGLENFQKYVYPQMTTIFTGMNDTKFQQLNQMIDSQNKCQIVREWSIVPRHKLKQLKNDGRLPQYVKKAKYFNIICNGVLMFPPYTLMPYHDGNYPINKGIFEMFARPEYYWGNSLPNKIKEDKKWKDGWKTLIRWKGKMSAIPPLITFNGTFVDSDITVPGMITAAPAGSIIISSTLSLLAMTRFLPAALWLNKSGLLEYLLNFISALACLIAGVSGIK</sequence>
<reference evidence="2" key="1">
    <citation type="journal article" date="2014" name="Front. Microbiol.">
        <title>High frequency of phylogenetically diverse reductive dehalogenase-homologous genes in deep subseafloor sedimentary metagenomes.</title>
        <authorList>
            <person name="Kawai M."/>
            <person name="Futagami T."/>
            <person name="Toyoda A."/>
            <person name="Takaki Y."/>
            <person name="Nishi S."/>
            <person name="Hori S."/>
            <person name="Arai W."/>
            <person name="Tsubouchi T."/>
            <person name="Morono Y."/>
            <person name="Uchiyama I."/>
            <person name="Ito T."/>
            <person name="Fujiyama A."/>
            <person name="Inagaki F."/>
            <person name="Takami H."/>
        </authorList>
    </citation>
    <scope>NUCLEOTIDE SEQUENCE</scope>
    <source>
        <strain evidence="2">Expedition CK06-06</strain>
    </source>
</reference>
<dbReference type="AlphaFoldDB" id="X1P227"/>
<comment type="caution">
    <text evidence="2">The sequence shown here is derived from an EMBL/GenBank/DDBJ whole genome shotgun (WGS) entry which is preliminary data.</text>
</comment>
<dbReference type="EMBL" id="BARV01030945">
    <property type="protein sequence ID" value="GAI33085.1"/>
    <property type="molecule type" value="Genomic_DNA"/>
</dbReference>
<evidence type="ECO:0000313" key="2">
    <source>
        <dbReference type="EMBL" id="GAI33085.1"/>
    </source>
</evidence>
<feature type="transmembrane region" description="Helical" evidence="1">
    <location>
        <begin position="215"/>
        <end position="235"/>
    </location>
</feature>
<keyword evidence="1" id="KW-1133">Transmembrane helix</keyword>